<keyword evidence="1" id="KW-1133">Transmembrane helix</keyword>
<comment type="caution">
    <text evidence="2">The sequence shown here is derived from an EMBL/GenBank/DDBJ whole genome shotgun (WGS) entry which is preliminary data.</text>
</comment>
<evidence type="ECO:0000313" key="3">
    <source>
        <dbReference type="Proteomes" id="UP001386955"/>
    </source>
</evidence>
<evidence type="ECO:0000256" key="1">
    <source>
        <dbReference type="SAM" id="Phobius"/>
    </source>
</evidence>
<dbReference type="PANTHER" id="PTHR38225">
    <property type="entry name" value="PROTEIN, PUTATIVE-RELATED"/>
    <property type="match status" value="1"/>
</dbReference>
<organism evidence="2 3">
    <name type="scientific">Psophocarpus tetragonolobus</name>
    <name type="common">Winged bean</name>
    <name type="synonym">Dolichos tetragonolobus</name>
    <dbReference type="NCBI Taxonomy" id="3891"/>
    <lineage>
        <taxon>Eukaryota</taxon>
        <taxon>Viridiplantae</taxon>
        <taxon>Streptophyta</taxon>
        <taxon>Embryophyta</taxon>
        <taxon>Tracheophyta</taxon>
        <taxon>Spermatophyta</taxon>
        <taxon>Magnoliopsida</taxon>
        <taxon>eudicotyledons</taxon>
        <taxon>Gunneridae</taxon>
        <taxon>Pentapetalae</taxon>
        <taxon>rosids</taxon>
        <taxon>fabids</taxon>
        <taxon>Fabales</taxon>
        <taxon>Fabaceae</taxon>
        <taxon>Papilionoideae</taxon>
        <taxon>50 kb inversion clade</taxon>
        <taxon>NPAAA clade</taxon>
        <taxon>indigoferoid/millettioid clade</taxon>
        <taxon>Phaseoleae</taxon>
        <taxon>Psophocarpus</taxon>
    </lineage>
</organism>
<keyword evidence="1" id="KW-0812">Transmembrane</keyword>
<name>A0AAN9SDQ2_PSOTE</name>
<dbReference type="AlphaFoldDB" id="A0AAN9SDQ2"/>
<dbReference type="EMBL" id="JAYMYS010000004">
    <property type="protein sequence ID" value="KAK7394190.1"/>
    <property type="molecule type" value="Genomic_DNA"/>
</dbReference>
<reference evidence="2 3" key="1">
    <citation type="submission" date="2024-01" db="EMBL/GenBank/DDBJ databases">
        <title>The genomes of 5 underutilized Papilionoideae crops provide insights into root nodulation and disease resistanc.</title>
        <authorList>
            <person name="Jiang F."/>
        </authorList>
    </citation>
    <scope>NUCLEOTIDE SEQUENCE [LARGE SCALE GENOMIC DNA]</scope>
    <source>
        <strain evidence="2">DUOXIRENSHENG_FW03</strain>
        <tissue evidence="2">Leaves</tissue>
    </source>
</reference>
<gene>
    <name evidence="2" type="ORF">VNO78_14711</name>
</gene>
<protein>
    <submittedName>
        <fullName evidence="2">Uncharacterized protein</fullName>
    </submittedName>
</protein>
<accession>A0AAN9SDQ2</accession>
<dbReference type="PANTHER" id="PTHR38225:SF4">
    <property type="entry name" value="PROTEIN, PUTATIVE-RELATED"/>
    <property type="match status" value="1"/>
</dbReference>
<evidence type="ECO:0000313" key="2">
    <source>
        <dbReference type="EMBL" id="KAK7394190.1"/>
    </source>
</evidence>
<proteinExistence type="predicted"/>
<sequence length="133" mass="14810">MAASASASASASLPCFFSVQARGPYLKPTRVPQFIKVQNYQDEERSTNMVDANLSVLNKRIEMLKVKETLERCCTTLHGWNYLPLSDHKTKLRNKEDLTLIEFTGLVCGTLALTCFGGTLFICLLSLLAHLQL</sequence>
<keyword evidence="3" id="KW-1185">Reference proteome</keyword>
<dbReference type="Proteomes" id="UP001386955">
    <property type="component" value="Unassembled WGS sequence"/>
</dbReference>
<keyword evidence="1" id="KW-0472">Membrane</keyword>
<feature type="transmembrane region" description="Helical" evidence="1">
    <location>
        <begin position="103"/>
        <end position="129"/>
    </location>
</feature>